<dbReference type="SUPFAM" id="SSF53850">
    <property type="entry name" value="Periplasmic binding protein-like II"/>
    <property type="match status" value="1"/>
</dbReference>
<keyword evidence="3" id="KW-0238">DNA-binding</keyword>
<evidence type="ECO:0000256" key="4">
    <source>
        <dbReference type="ARBA" id="ARBA00023163"/>
    </source>
</evidence>
<dbReference type="Gene3D" id="3.40.190.10">
    <property type="entry name" value="Periplasmic binding protein-like II"/>
    <property type="match status" value="2"/>
</dbReference>
<dbReference type="InterPro" id="IPR000847">
    <property type="entry name" value="LysR_HTH_N"/>
</dbReference>
<accession>A0A1X7BM77</accession>
<dbReference type="RefSeq" id="WP_085798587.1">
    <property type="nucleotide sequence ID" value="NZ_FWXB01000001.1"/>
</dbReference>
<dbReference type="Proteomes" id="UP000193224">
    <property type="component" value="Unassembled WGS sequence"/>
</dbReference>
<keyword evidence="7" id="KW-1185">Reference proteome</keyword>
<dbReference type="InterPro" id="IPR058163">
    <property type="entry name" value="LysR-type_TF_proteobact-type"/>
</dbReference>
<feature type="domain" description="HTH lysR-type" evidence="5">
    <location>
        <begin position="9"/>
        <end position="62"/>
    </location>
</feature>
<keyword evidence="4" id="KW-0804">Transcription</keyword>
<name>A0A1X7BM77_9RHOB</name>
<proteinExistence type="inferred from homology"/>
<dbReference type="InterPro" id="IPR036388">
    <property type="entry name" value="WH-like_DNA-bd_sf"/>
</dbReference>
<dbReference type="PROSITE" id="PS50931">
    <property type="entry name" value="HTH_LYSR"/>
    <property type="match status" value="1"/>
</dbReference>
<dbReference type="FunFam" id="1.10.10.10:FF:000038">
    <property type="entry name" value="Glycine cleavage system transcriptional activator"/>
    <property type="match status" value="1"/>
</dbReference>
<dbReference type="PANTHER" id="PTHR30537">
    <property type="entry name" value="HTH-TYPE TRANSCRIPTIONAL REGULATOR"/>
    <property type="match status" value="1"/>
</dbReference>
<organism evidence="6 7">
    <name type="scientific">Roseovarius aestuarii</name>
    <dbReference type="NCBI Taxonomy" id="475083"/>
    <lineage>
        <taxon>Bacteria</taxon>
        <taxon>Pseudomonadati</taxon>
        <taxon>Pseudomonadota</taxon>
        <taxon>Alphaproteobacteria</taxon>
        <taxon>Rhodobacterales</taxon>
        <taxon>Roseobacteraceae</taxon>
        <taxon>Roseovarius</taxon>
    </lineage>
</organism>
<evidence type="ECO:0000256" key="2">
    <source>
        <dbReference type="ARBA" id="ARBA00023015"/>
    </source>
</evidence>
<comment type="similarity">
    <text evidence="1">Belongs to the LysR transcriptional regulatory family.</text>
</comment>
<dbReference type="GO" id="GO:0043565">
    <property type="term" value="F:sequence-specific DNA binding"/>
    <property type="evidence" value="ECO:0007669"/>
    <property type="project" value="TreeGrafter"/>
</dbReference>
<dbReference type="PANTHER" id="PTHR30537:SF26">
    <property type="entry name" value="GLYCINE CLEAVAGE SYSTEM TRANSCRIPTIONAL ACTIVATOR"/>
    <property type="match status" value="1"/>
</dbReference>
<dbReference type="OrthoDB" id="9813056at2"/>
<sequence length="292" mass="32741">MTQLPHATWLRTFEAAARHSSFSSAAEELNLTPAAVSQQIRLLEKHLGVHLFVRLPRGVSLTDVGQAYAQPIRKSFLEMHNATSGLFGSKKKSVVRVRSSISYAALVLAPQLHKFKELHPEIEVQLSTAVWSDRMDDETIDADIRYGAGDWPEQNIWQISRETAAVICHPDYLRSLGGAPSVQDIARAEVVKIIGSEIEWARLSDHFDLDLPPVKSWMKADSSLIALQIISAGKGAAILQDSFTKQYLDTGLLISPFEYQLPIRESYFLVVRDGQMIRTEVVSFRKWITSLQ</sequence>
<dbReference type="GO" id="GO:0003700">
    <property type="term" value="F:DNA-binding transcription factor activity"/>
    <property type="evidence" value="ECO:0007669"/>
    <property type="project" value="InterPro"/>
</dbReference>
<protein>
    <submittedName>
        <fullName evidence="6">Glycine cleavage system transcriptional activator</fullName>
    </submittedName>
</protein>
<dbReference type="Pfam" id="PF00126">
    <property type="entry name" value="HTH_1"/>
    <property type="match status" value="1"/>
</dbReference>
<dbReference type="Pfam" id="PF03466">
    <property type="entry name" value="LysR_substrate"/>
    <property type="match status" value="1"/>
</dbReference>
<dbReference type="SUPFAM" id="SSF46785">
    <property type="entry name" value="Winged helix' DNA-binding domain"/>
    <property type="match status" value="1"/>
</dbReference>
<gene>
    <name evidence="6" type="primary">gcvA_4</name>
    <name evidence="6" type="ORF">ROA7745_00451</name>
</gene>
<dbReference type="InterPro" id="IPR036390">
    <property type="entry name" value="WH_DNA-bd_sf"/>
</dbReference>
<reference evidence="6 7" key="1">
    <citation type="submission" date="2017-03" db="EMBL/GenBank/DDBJ databases">
        <authorList>
            <person name="Afonso C.L."/>
            <person name="Miller P.J."/>
            <person name="Scott M.A."/>
            <person name="Spackman E."/>
            <person name="Goraichik I."/>
            <person name="Dimitrov K.M."/>
            <person name="Suarez D.L."/>
            <person name="Swayne D.E."/>
        </authorList>
    </citation>
    <scope>NUCLEOTIDE SEQUENCE [LARGE SCALE GENOMIC DNA]</scope>
    <source>
        <strain evidence="6 7">CECT 7745</strain>
    </source>
</reference>
<dbReference type="GO" id="GO:0006351">
    <property type="term" value="P:DNA-templated transcription"/>
    <property type="evidence" value="ECO:0007669"/>
    <property type="project" value="TreeGrafter"/>
</dbReference>
<keyword evidence="2" id="KW-0805">Transcription regulation</keyword>
<evidence type="ECO:0000256" key="3">
    <source>
        <dbReference type="ARBA" id="ARBA00023125"/>
    </source>
</evidence>
<dbReference type="Gene3D" id="1.10.10.10">
    <property type="entry name" value="Winged helix-like DNA-binding domain superfamily/Winged helix DNA-binding domain"/>
    <property type="match status" value="1"/>
</dbReference>
<evidence type="ECO:0000313" key="7">
    <source>
        <dbReference type="Proteomes" id="UP000193224"/>
    </source>
</evidence>
<dbReference type="PRINTS" id="PR00039">
    <property type="entry name" value="HTHLYSR"/>
</dbReference>
<dbReference type="EMBL" id="FWXB01000001">
    <property type="protein sequence ID" value="SMC10644.1"/>
    <property type="molecule type" value="Genomic_DNA"/>
</dbReference>
<evidence type="ECO:0000256" key="1">
    <source>
        <dbReference type="ARBA" id="ARBA00009437"/>
    </source>
</evidence>
<dbReference type="InterPro" id="IPR005119">
    <property type="entry name" value="LysR_subst-bd"/>
</dbReference>
<dbReference type="AlphaFoldDB" id="A0A1X7BM77"/>
<evidence type="ECO:0000313" key="6">
    <source>
        <dbReference type="EMBL" id="SMC10644.1"/>
    </source>
</evidence>
<evidence type="ECO:0000259" key="5">
    <source>
        <dbReference type="PROSITE" id="PS50931"/>
    </source>
</evidence>